<protein>
    <submittedName>
        <fullName evidence="2">Uncharacterized protein</fullName>
    </submittedName>
</protein>
<reference evidence="2 3" key="1">
    <citation type="journal article" date="2019" name="Gigascience">
        <title>Whole-genome sequence of the oriental lung fluke Paragonimus westermani.</title>
        <authorList>
            <person name="Oey H."/>
            <person name="Zakrzewski M."/>
            <person name="Narain K."/>
            <person name="Devi K.R."/>
            <person name="Agatsuma T."/>
            <person name="Nawaratna S."/>
            <person name="Gobert G.N."/>
            <person name="Jones M.K."/>
            <person name="Ragan M.A."/>
            <person name="McManus D.P."/>
            <person name="Krause L."/>
        </authorList>
    </citation>
    <scope>NUCLEOTIDE SEQUENCE [LARGE SCALE GENOMIC DNA]</scope>
    <source>
        <strain evidence="2 3">IND2009</strain>
    </source>
</reference>
<proteinExistence type="predicted"/>
<organism evidence="2 3">
    <name type="scientific">Paragonimus westermani</name>
    <dbReference type="NCBI Taxonomy" id="34504"/>
    <lineage>
        <taxon>Eukaryota</taxon>
        <taxon>Metazoa</taxon>
        <taxon>Spiralia</taxon>
        <taxon>Lophotrochozoa</taxon>
        <taxon>Platyhelminthes</taxon>
        <taxon>Trematoda</taxon>
        <taxon>Digenea</taxon>
        <taxon>Plagiorchiida</taxon>
        <taxon>Troglotremata</taxon>
        <taxon>Troglotrematidae</taxon>
        <taxon>Paragonimus</taxon>
    </lineage>
</organism>
<evidence type="ECO:0000313" key="2">
    <source>
        <dbReference type="EMBL" id="KAA3674640.1"/>
    </source>
</evidence>
<dbReference type="Proteomes" id="UP000324629">
    <property type="component" value="Unassembled WGS sequence"/>
</dbReference>
<accession>A0A5J4NGS1</accession>
<gene>
    <name evidence="2" type="ORF">DEA37_0005156</name>
</gene>
<comment type="caution">
    <text evidence="2">The sequence shown here is derived from an EMBL/GenBank/DDBJ whole genome shotgun (WGS) entry which is preliminary data.</text>
</comment>
<sequence length="203" mass="23084">MPRVRRKRTPDAGANVVGGRDVQKLQRLLRQNVDEEQTPSKRFKTQDTDSSDSESLKRDNELTTNHETSLELPHSDVADEYKAEWENFFGHSEADKEYISLLQKNLTEAKLKASEKSMELLEARRNIPPGSSCSISRGGICRKLGRSLKADRKAWLMERETPANSKLIRESGPRRLSVSEAVNEANGTLIQNKSRRLGRWAEH</sequence>
<evidence type="ECO:0000313" key="3">
    <source>
        <dbReference type="Proteomes" id="UP000324629"/>
    </source>
</evidence>
<feature type="region of interest" description="Disordered" evidence="1">
    <location>
        <begin position="1"/>
        <end position="75"/>
    </location>
</feature>
<dbReference type="AlphaFoldDB" id="A0A5J4NGS1"/>
<evidence type="ECO:0000256" key="1">
    <source>
        <dbReference type="SAM" id="MobiDB-lite"/>
    </source>
</evidence>
<name>A0A5J4NGS1_9TREM</name>
<dbReference type="EMBL" id="QNGE01003010">
    <property type="protein sequence ID" value="KAA3674640.1"/>
    <property type="molecule type" value="Genomic_DNA"/>
</dbReference>
<keyword evidence="3" id="KW-1185">Reference proteome</keyword>